<reference evidence="1 2" key="1">
    <citation type="submission" date="2024-01" db="EMBL/GenBank/DDBJ databases">
        <title>The genomes of 5 underutilized Papilionoideae crops provide insights into root nodulation and disease resistanc.</title>
        <authorList>
            <person name="Jiang F."/>
        </authorList>
    </citation>
    <scope>NUCLEOTIDE SEQUENCE [LARGE SCALE GENOMIC DNA]</scope>
    <source>
        <strain evidence="1">JINMINGXINNONG_FW02</strain>
        <tissue evidence="1">Leaves</tissue>
    </source>
</reference>
<comment type="caution">
    <text evidence="1">The sequence shown here is derived from an EMBL/GenBank/DDBJ whole genome shotgun (WGS) entry which is preliminary data.</text>
</comment>
<dbReference type="AlphaFoldDB" id="A0AAN9M7A0"/>
<proteinExistence type="predicted"/>
<evidence type="ECO:0000313" key="1">
    <source>
        <dbReference type="EMBL" id="KAK7346663.1"/>
    </source>
</evidence>
<gene>
    <name evidence="1" type="ORF">VNO80_21186</name>
</gene>
<accession>A0AAN9M7A0</accession>
<dbReference type="EMBL" id="JAYMYR010000008">
    <property type="protein sequence ID" value="KAK7346663.1"/>
    <property type="molecule type" value="Genomic_DNA"/>
</dbReference>
<name>A0AAN9M7A0_PHACN</name>
<sequence length="68" mass="7786">MFLMQTLCHEEHFDVIVISSESVFLWSDRFGHIRDAGLSYVDKCAMKLGLAFDLDYFNFVNGHNLGAL</sequence>
<keyword evidence="2" id="KW-1185">Reference proteome</keyword>
<protein>
    <submittedName>
        <fullName evidence="1">Uncharacterized protein</fullName>
    </submittedName>
</protein>
<dbReference type="Proteomes" id="UP001374584">
    <property type="component" value="Unassembled WGS sequence"/>
</dbReference>
<evidence type="ECO:0000313" key="2">
    <source>
        <dbReference type="Proteomes" id="UP001374584"/>
    </source>
</evidence>
<organism evidence="1 2">
    <name type="scientific">Phaseolus coccineus</name>
    <name type="common">Scarlet runner bean</name>
    <name type="synonym">Phaseolus multiflorus</name>
    <dbReference type="NCBI Taxonomy" id="3886"/>
    <lineage>
        <taxon>Eukaryota</taxon>
        <taxon>Viridiplantae</taxon>
        <taxon>Streptophyta</taxon>
        <taxon>Embryophyta</taxon>
        <taxon>Tracheophyta</taxon>
        <taxon>Spermatophyta</taxon>
        <taxon>Magnoliopsida</taxon>
        <taxon>eudicotyledons</taxon>
        <taxon>Gunneridae</taxon>
        <taxon>Pentapetalae</taxon>
        <taxon>rosids</taxon>
        <taxon>fabids</taxon>
        <taxon>Fabales</taxon>
        <taxon>Fabaceae</taxon>
        <taxon>Papilionoideae</taxon>
        <taxon>50 kb inversion clade</taxon>
        <taxon>NPAAA clade</taxon>
        <taxon>indigoferoid/millettioid clade</taxon>
        <taxon>Phaseoleae</taxon>
        <taxon>Phaseolus</taxon>
    </lineage>
</organism>